<dbReference type="AlphaFoldDB" id="X1GEG6"/>
<dbReference type="CDD" id="cd02440">
    <property type="entry name" value="AdoMet_MTases"/>
    <property type="match status" value="1"/>
</dbReference>
<feature type="domain" description="Methyltransferase" evidence="1">
    <location>
        <begin position="10"/>
        <end position="78"/>
    </location>
</feature>
<protein>
    <recommendedName>
        <fullName evidence="1">Methyltransferase domain-containing protein</fullName>
    </recommendedName>
</protein>
<dbReference type="EMBL" id="BARU01021065">
    <property type="protein sequence ID" value="GAH56296.1"/>
    <property type="molecule type" value="Genomic_DNA"/>
</dbReference>
<gene>
    <name evidence="2" type="ORF">S03H2_34508</name>
</gene>
<dbReference type="InterPro" id="IPR050447">
    <property type="entry name" value="Erg6_SMT_methyltransf"/>
</dbReference>
<name>X1GEG6_9ZZZZ</name>
<dbReference type="PANTHER" id="PTHR44068:SF11">
    <property type="entry name" value="GERANYL DIPHOSPHATE 2-C-METHYLTRANSFERASE"/>
    <property type="match status" value="1"/>
</dbReference>
<dbReference type="Pfam" id="PF13649">
    <property type="entry name" value="Methyltransf_25"/>
    <property type="match status" value="1"/>
</dbReference>
<dbReference type="SUPFAM" id="SSF53335">
    <property type="entry name" value="S-adenosyl-L-methionine-dependent methyltransferases"/>
    <property type="match status" value="1"/>
</dbReference>
<feature type="non-terminal residue" evidence="2">
    <location>
        <position position="78"/>
    </location>
</feature>
<evidence type="ECO:0000259" key="1">
    <source>
        <dbReference type="Pfam" id="PF13649"/>
    </source>
</evidence>
<accession>X1GEG6</accession>
<dbReference type="PANTHER" id="PTHR44068">
    <property type="entry name" value="ZGC:194242"/>
    <property type="match status" value="1"/>
</dbReference>
<comment type="caution">
    <text evidence="2">The sequence shown here is derived from an EMBL/GenBank/DDBJ whole genome shotgun (WGS) entry which is preliminary data.</text>
</comment>
<dbReference type="InterPro" id="IPR041698">
    <property type="entry name" value="Methyltransf_25"/>
</dbReference>
<sequence>MLPEINKPYILDIGCGSGVPTMELARLTNGQIVGADINQTLLDKLNRKIKEAGLSHRVKTVRCSISEMNFREESFDII</sequence>
<evidence type="ECO:0000313" key="2">
    <source>
        <dbReference type="EMBL" id="GAH56296.1"/>
    </source>
</evidence>
<proteinExistence type="predicted"/>
<dbReference type="Gene3D" id="3.40.50.150">
    <property type="entry name" value="Vaccinia Virus protein VP39"/>
    <property type="match status" value="1"/>
</dbReference>
<organism evidence="2">
    <name type="scientific">marine sediment metagenome</name>
    <dbReference type="NCBI Taxonomy" id="412755"/>
    <lineage>
        <taxon>unclassified sequences</taxon>
        <taxon>metagenomes</taxon>
        <taxon>ecological metagenomes</taxon>
    </lineage>
</organism>
<dbReference type="InterPro" id="IPR029063">
    <property type="entry name" value="SAM-dependent_MTases_sf"/>
</dbReference>
<reference evidence="2" key="1">
    <citation type="journal article" date="2014" name="Front. Microbiol.">
        <title>High frequency of phylogenetically diverse reductive dehalogenase-homologous genes in deep subseafloor sedimentary metagenomes.</title>
        <authorList>
            <person name="Kawai M."/>
            <person name="Futagami T."/>
            <person name="Toyoda A."/>
            <person name="Takaki Y."/>
            <person name="Nishi S."/>
            <person name="Hori S."/>
            <person name="Arai W."/>
            <person name="Tsubouchi T."/>
            <person name="Morono Y."/>
            <person name="Uchiyama I."/>
            <person name="Ito T."/>
            <person name="Fujiyama A."/>
            <person name="Inagaki F."/>
            <person name="Takami H."/>
        </authorList>
    </citation>
    <scope>NUCLEOTIDE SEQUENCE</scope>
    <source>
        <strain evidence="2">Expedition CK06-06</strain>
    </source>
</reference>